<dbReference type="InterPro" id="IPR051822">
    <property type="entry name" value="Glycosyl_Hydrolase_84"/>
</dbReference>
<dbReference type="GO" id="GO:0016747">
    <property type="term" value="F:acyltransferase activity, transferring groups other than amino-acyl groups"/>
    <property type="evidence" value="ECO:0007669"/>
    <property type="project" value="InterPro"/>
</dbReference>
<sequence length="201" mass="22874">MIRPAQLSDLPYLYDICLRTGLNGDDATNALKDPFMVGHYFAAPYLFFQPECCFVVDIEGRPSGYIIGTTDSQAYYQWLNEQWLPQLRRKYPRASGISSLESFLYEIIHEDALTPSFCRDYPAHLHIDLLPVCQGRGLGQQLIDTFLGEMRKNQVPGVHLGVSLDNTRACRFYQKMGLHEIERESSACFMGIQLHNTSTAN</sequence>
<dbReference type="RefSeq" id="WP_008047731.1">
    <property type="nucleotide sequence ID" value="NZ_CH724154.1"/>
</dbReference>
<name>A4BG57_9GAMM</name>
<dbReference type="GO" id="GO:0009100">
    <property type="term" value="P:glycoprotein metabolic process"/>
    <property type="evidence" value="ECO:0007669"/>
    <property type="project" value="TreeGrafter"/>
</dbReference>
<keyword evidence="2" id="KW-0808">Transferase</keyword>
<dbReference type="STRING" id="314283.MED297_04262"/>
<dbReference type="OrthoDB" id="9803233at2"/>
<dbReference type="GO" id="GO:0016231">
    <property type="term" value="F:beta-N-acetylglucosaminidase activity"/>
    <property type="evidence" value="ECO:0007669"/>
    <property type="project" value="TreeGrafter"/>
</dbReference>
<dbReference type="Proteomes" id="UP000005953">
    <property type="component" value="Unassembled WGS sequence"/>
</dbReference>
<gene>
    <name evidence="2" type="ORF">MED297_04262</name>
</gene>
<evidence type="ECO:0000313" key="2">
    <source>
        <dbReference type="EMBL" id="EAR08852.1"/>
    </source>
</evidence>
<comment type="caution">
    <text evidence="2">The sequence shown here is derived from an EMBL/GenBank/DDBJ whole genome shotgun (WGS) entry which is preliminary data.</text>
</comment>
<accession>A4BG57</accession>
<dbReference type="PANTHER" id="PTHR13170:SF16">
    <property type="entry name" value="PROTEIN O-GLCNACASE"/>
    <property type="match status" value="1"/>
</dbReference>
<proteinExistence type="predicted"/>
<evidence type="ECO:0000313" key="3">
    <source>
        <dbReference type="Proteomes" id="UP000005953"/>
    </source>
</evidence>
<dbReference type="InterPro" id="IPR000182">
    <property type="entry name" value="GNAT_dom"/>
</dbReference>
<feature type="domain" description="N-acetyltransferase" evidence="1">
    <location>
        <begin position="1"/>
        <end position="195"/>
    </location>
</feature>
<dbReference type="HOGENOM" id="CLU_086044_1_0_6"/>
<organism evidence="2 3">
    <name type="scientific">Reinekea blandensis MED297</name>
    <dbReference type="NCBI Taxonomy" id="314283"/>
    <lineage>
        <taxon>Bacteria</taxon>
        <taxon>Pseudomonadati</taxon>
        <taxon>Pseudomonadota</taxon>
        <taxon>Gammaproteobacteria</taxon>
        <taxon>Oceanospirillales</taxon>
        <taxon>Saccharospirillaceae</taxon>
        <taxon>Reinekea</taxon>
    </lineage>
</organism>
<dbReference type="Gene3D" id="3.40.630.30">
    <property type="match status" value="1"/>
</dbReference>
<dbReference type="PROSITE" id="PS51186">
    <property type="entry name" value="GNAT"/>
    <property type="match status" value="1"/>
</dbReference>
<dbReference type="CDD" id="cd04301">
    <property type="entry name" value="NAT_SF"/>
    <property type="match status" value="1"/>
</dbReference>
<evidence type="ECO:0000259" key="1">
    <source>
        <dbReference type="PROSITE" id="PS51186"/>
    </source>
</evidence>
<reference evidence="2 3" key="1">
    <citation type="submission" date="2006-02" db="EMBL/GenBank/DDBJ databases">
        <authorList>
            <person name="Pinhassi J."/>
            <person name="Pedros-Alio C."/>
            <person name="Ferriera S."/>
            <person name="Johnson J."/>
            <person name="Kravitz S."/>
            <person name="Halpern A."/>
            <person name="Remington K."/>
            <person name="Beeson K."/>
            <person name="Tran B."/>
            <person name="Rogers Y.-H."/>
            <person name="Friedman R."/>
            <person name="Venter J.C."/>
        </authorList>
    </citation>
    <scope>NUCLEOTIDE SEQUENCE [LARGE SCALE GENOMIC DNA]</scope>
    <source>
        <strain evidence="2 3">MED297</strain>
    </source>
</reference>
<dbReference type="PANTHER" id="PTHR13170">
    <property type="entry name" value="O-GLCNACASE"/>
    <property type="match status" value="1"/>
</dbReference>
<dbReference type="InterPro" id="IPR016181">
    <property type="entry name" value="Acyl_CoA_acyltransferase"/>
</dbReference>
<keyword evidence="3" id="KW-1185">Reference proteome</keyword>
<dbReference type="AlphaFoldDB" id="A4BG57"/>
<protein>
    <submittedName>
        <fullName evidence="2">Putative acetyltransferase</fullName>
    </submittedName>
</protein>
<dbReference type="Pfam" id="PF00583">
    <property type="entry name" value="Acetyltransf_1"/>
    <property type="match status" value="1"/>
</dbReference>
<dbReference type="SUPFAM" id="SSF55729">
    <property type="entry name" value="Acyl-CoA N-acyltransferases (Nat)"/>
    <property type="match status" value="1"/>
</dbReference>
<dbReference type="EMBL" id="AAOE01000015">
    <property type="protein sequence ID" value="EAR08852.1"/>
    <property type="molecule type" value="Genomic_DNA"/>
</dbReference>